<keyword evidence="2" id="KW-1185">Reference proteome</keyword>
<name>A0A6B9ZDL9_9BACT</name>
<dbReference type="EMBL" id="CP048113">
    <property type="protein sequence ID" value="QHS60542.1"/>
    <property type="molecule type" value="Genomic_DNA"/>
</dbReference>
<protein>
    <submittedName>
        <fullName evidence="1">Uncharacterized protein</fullName>
    </submittedName>
</protein>
<gene>
    <name evidence="1" type="ORF">GWR21_13360</name>
</gene>
<evidence type="ECO:0000313" key="2">
    <source>
        <dbReference type="Proteomes" id="UP000476411"/>
    </source>
</evidence>
<dbReference type="Proteomes" id="UP000476411">
    <property type="component" value="Chromosome"/>
</dbReference>
<dbReference type="RefSeq" id="WP_162332232.1">
    <property type="nucleotide sequence ID" value="NZ_CP048113.1"/>
</dbReference>
<evidence type="ECO:0000313" key="1">
    <source>
        <dbReference type="EMBL" id="QHS60542.1"/>
    </source>
</evidence>
<proteinExistence type="predicted"/>
<dbReference type="AlphaFoldDB" id="A0A6B9ZDL9"/>
<accession>A0A6B9ZDL9</accession>
<sequence length="161" mass="18452">MPENTAITSTAYFHQLQFAYFDTYSFCRGEQYQSESLPVEFLTDANKSIHPSAVLYQTARQDSSFADALKQALVQDIHMEGGWMCGPVYRDGIIFYNEQGEIISVLNVCLSCCHMQLDDKTYLSADFLTYDLLKKLFLEAGHPVEEPEHFYVPGLKKHYPQ</sequence>
<dbReference type="KEGG" id="chih:GWR21_13360"/>
<reference evidence="1 2" key="1">
    <citation type="submission" date="2020-01" db="EMBL/GenBank/DDBJ databases">
        <title>Complete genome sequence of Chitinophaga sp. H33E-04 isolated from quinoa roots.</title>
        <authorList>
            <person name="Weon H.-Y."/>
            <person name="Lee S.A."/>
        </authorList>
    </citation>
    <scope>NUCLEOTIDE SEQUENCE [LARGE SCALE GENOMIC DNA]</scope>
    <source>
        <strain evidence="1 2">H33E-04</strain>
    </source>
</reference>
<organism evidence="1 2">
    <name type="scientific">Chitinophaga agri</name>
    <dbReference type="NCBI Taxonomy" id="2703787"/>
    <lineage>
        <taxon>Bacteria</taxon>
        <taxon>Pseudomonadati</taxon>
        <taxon>Bacteroidota</taxon>
        <taxon>Chitinophagia</taxon>
        <taxon>Chitinophagales</taxon>
        <taxon>Chitinophagaceae</taxon>
        <taxon>Chitinophaga</taxon>
    </lineage>
</organism>